<dbReference type="Gene3D" id="3.40.50.150">
    <property type="entry name" value="Vaccinia Virus protein VP39"/>
    <property type="match status" value="1"/>
</dbReference>
<dbReference type="PANTHER" id="PTHR20974">
    <property type="entry name" value="UPF0585 PROTEIN CG18661"/>
    <property type="match status" value="1"/>
</dbReference>
<dbReference type="PANTHER" id="PTHR20974:SF0">
    <property type="entry name" value="UPF0585 PROTEIN CG18661"/>
    <property type="match status" value="1"/>
</dbReference>
<evidence type="ECO:0000313" key="2">
    <source>
        <dbReference type="EMBL" id="QTD55580.1"/>
    </source>
</evidence>
<organism evidence="2 3">
    <name type="scientific">Parasphingorhabdus cellanae</name>
    <dbReference type="NCBI Taxonomy" id="2806553"/>
    <lineage>
        <taxon>Bacteria</taxon>
        <taxon>Pseudomonadati</taxon>
        <taxon>Pseudomonadota</taxon>
        <taxon>Alphaproteobacteria</taxon>
        <taxon>Sphingomonadales</taxon>
        <taxon>Sphingomonadaceae</taxon>
        <taxon>Parasphingorhabdus</taxon>
    </lineage>
</organism>
<dbReference type="Proteomes" id="UP000663923">
    <property type="component" value="Chromosome"/>
</dbReference>
<accession>A0ABX7T440</accession>
<evidence type="ECO:0000256" key="1">
    <source>
        <dbReference type="SAM" id="MobiDB-lite"/>
    </source>
</evidence>
<dbReference type="Pfam" id="PF06080">
    <property type="entry name" value="DUF938"/>
    <property type="match status" value="1"/>
</dbReference>
<dbReference type="EMBL" id="CP071794">
    <property type="protein sequence ID" value="QTD55580.1"/>
    <property type="molecule type" value="Genomic_DNA"/>
</dbReference>
<protein>
    <submittedName>
        <fullName evidence="2">DUF938 domain-containing protein</fullName>
    </submittedName>
</protein>
<dbReference type="InterPro" id="IPR010342">
    <property type="entry name" value="DUF938"/>
</dbReference>
<keyword evidence="3" id="KW-1185">Reference proteome</keyword>
<dbReference type="SUPFAM" id="SSF53335">
    <property type="entry name" value="S-adenosyl-L-methionine-dependent methyltransferases"/>
    <property type="match status" value="1"/>
</dbReference>
<evidence type="ECO:0000313" key="3">
    <source>
        <dbReference type="Proteomes" id="UP000663923"/>
    </source>
</evidence>
<reference evidence="2 3" key="1">
    <citation type="submission" date="2021-03" db="EMBL/GenBank/DDBJ databases">
        <title>Complete genome of Parasphingorhabdus_sp.JHSY0214.</title>
        <authorList>
            <person name="Yoo J.H."/>
            <person name="Bae J.W."/>
        </authorList>
    </citation>
    <scope>NUCLEOTIDE SEQUENCE [LARGE SCALE GENOMIC DNA]</scope>
    <source>
        <strain evidence="2 3">JHSY0214</strain>
    </source>
</reference>
<sequence>MTNEGDSTPWFRDQAGPEDEKHAPATLRNRDAIVALLRDVLPDSGTVLEIASGTGEHAVYFGEKFPGLTWQPSDPDPDGCRSIAAWTKRSGVGNVLPPLQLDALTPDWDIAQPAAILCINMVHIAPWEASIGLFEKAARLLQPGSAFFLYGPYFRGDAPTAQGNLDFDRSLKSRNLRWGIREVDDMDALATKNGFTRTDLVEMPANNLSLIYRRD</sequence>
<dbReference type="RefSeq" id="WP_207987416.1">
    <property type="nucleotide sequence ID" value="NZ_CP071794.1"/>
</dbReference>
<name>A0ABX7T440_9SPHN</name>
<dbReference type="InterPro" id="IPR029063">
    <property type="entry name" value="SAM-dependent_MTases_sf"/>
</dbReference>
<feature type="region of interest" description="Disordered" evidence="1">
    <location>
        <begin position="1"/>
        <end position="25"/>
    </location>
</feature>
<gene>
    <name evidence="2" type="ORF">J4G78_15465</name>
</gene>
<proteinExistence type="predicted"/>